<evidence type="ECO:0000256" key="1">
    <source>
        <dbReference type="ARBA" id="ARBA00004272"/>
    </source>
</evidence>
<dbReference type="HOGENOM" id="CLU_036335_2_0_1"/>
<evidence type="ECO:0000256" key="12">
    <source>
        <dbReference type="ARBA" id="ARBA00023273"/>
    </source>
</evidence>
<feature type="transmembrane region" description="Helical" evidence="19">
    <location>
        <begin position="12"/>
        <end position="33"/>
    </location>
</feature>
<evidence type="ECO:0000256" key="19">
    <source>
        <dbReference type="SAM" id="Phobius"/>
    </source>
</evidence>
<evidence type="ECO:0000313" key="20">
    <source>
        <dbReference type="EMBL" id="CCD62491.1"/>
    </source>
</evidence>
<name>O16323_CAEEL</name>
<keyword evidence="10 20" id="KW-0675">Receptor</keyword>
<evidence type="ECO:0000256" key="13">
    <source>
        <dbReference type="ARBA" id="ARBA00054965"/>
    </source>
</evidence>
<dbReference type="PIR" id="T31755">
    <property type="entry name" value="T31755"/>
</dbReference>
<feature type="transmembrane region" description="Helical" evidence="19">
    <location>
        <begin position="134"/>
        <end position="155"/>
    </location>
</feature>
<dbReference type="GeneID" id="192035"/>
<keyword evidence="2" id="KW-1003">Cell membrane</keyword>
<dbReference type="Proteomes" id="UP000001940">
    <property type="component" value="Chromosome V"/>
</dbReference>
<evidence type="ECO:0000256" key="6">
    <source>
        <dbReference type="ARBA" id="ARBA00022725"/>
    </source>
</evidence>
<accession>O16323</accession>
<evidence type="ECO:0000256" key="18">
    <source>
        <dbReference type="ARBA" id="ARBA00082489"/>
    </source>
</evidence>
<feature type="transmembrane region" description="Helical" evidence="19">
    <location>
        <begin position="286"/>
        <end position="310"/>
    </location>
</feature>
<sequence>MLGKEWSALLQLVQHSTAVFSIIINTFLIYLILTKSPKQLGAYKWLMVYISVFEIFYSILDVVLVPQHYSHGSTFLVIVGIKEKILGPGGLLILNACYWGCYGASMAVFSLHFIYRWLVVTENPLLETFNGWKIILWFSIPLWYALVWISTGYILSAPNESTSRYIKDSVKEIFGLEFDEYVYLGPYLYEKAVNGNIHVAIKALLSLGIISVTIVSSLIIVLAFGILCYQKINQLVATTAASVKLIKLQRQLFYALVVQTIVPFVLMHIPGAIMIAFVFLDIDLGVYSAVLSMTIAIYPAVDPIPTLIIVENYRKTILEFCGCVKKSRISVTSTVERPKSVMISSNI</sequence>
<evidence type="ECO:0000256" key="15">
    <source>
        <dbReference type="ARBA" id="ARBA00064300"/>
    </source>
</evidence>
<dbReference type="EMBL" id="BX284605">
    <property type="protein sequence ID" value="CCD62491.1"/>
    <property type="molecule type" value="Genomic_DNA"/>
</dbReference>
<protein>
    <recommendedName>
        <fullName evidence="16">Serpentine receptor class r-10</fullName>
    </recommendedName>
    <alternativeName>
        <fullName evidence="17">Odorant response abnormal protein 10</fullName>
    </alternativeName>
    <alternativeName>
        <fullName evidence="18">Olfactory receptor 10</fullName>
    </alternativeName>
</protein>
<keyword evidence="21" id="KW-1185">Reference proteome</keyword>
<comment type="function">
    <text evidence="13">An odorant receptor which affects chemotaxis to the volatile odorant diacetyl. Specifies AWA neuronal cell fate via the odr-7 pathway.</text>
</comment>
<evidence type="ECO:0000256" key="8">
    <source>
        <dbReference type="ARBA" id="ARBA00023069"/>
    </source>
</evidence>
<keyword evidence="9 19" id="KW-0472">Membrane</keyword>
<dbReference type="RefSeq" id="NP_503979.1">
    <property type="nucleotide sequence ID" value="NM_071578.1"/>
</dbReference>
<organism evidence="20 21">
    <name type="scientific">Caenorhabditis elegans</name>
    <dbReference type="NCBI Taxonomy" id="6239"/>
    <lineage>
        <taxon>Eukaryota</taxon>
        <taxon>Metazoa</taxon>
        <taxon>Ecdysozoa</taxon>
        <taxon>Nematoda</taxon>
        <taxon>Chromadorea</taxon>
        <taxon>Rhabditida</taxon>
        <taxon>Rhabditina</taxon>
        <taxon>Rhabditomorpha</taxon>
        <taxon>Rhabditoidea</taxon>
        <taxon>Rhabditidae</taxon>
        <taxon>Peloderinae</taxon>
        <taxon>Caenorhabditis</taxon>
    </lineage>
</organism>
<evidence type="ECO:0000256" key="10">
    <source>
        <dbReference type="ARBA" id="ARBA00023170"/>
    </source>
</evidence>
<evidence type="ECO:0000256" key="4">
    <source>
        <dbReference type="ARBA" id="ARBA00022606"/>
    </source>
</evidence>
<feature type="transmembrane region" description="Helical" evidence="19">
    <location>
        <begin position="252"/>
        <end position="280"/>
    </location>
</feature>
<dbReference type="CTD" id="192035"/>
<dbReference type="GO" id="GO:0042048">
    <property type="term" value="P:olfactory behavior"/>
    <property type="evidence" value="ECO:0000318"/>
    <property type="project" value="GO_Central"/>
</dbReference>
<dbReference type="AGR" id="WB:WBGene00006256"/>
<dbReference type="PaxDb" id="6239-C07G3.6"/>
<comment type="subcellular location">
    <subcellularLocation>
        <location evidence="1">Cell projection</location>
        <location evidence="1">Cilium membrane</location>
        <topology evidence="1">Multi-pass membrane protein</topology>
    </subcellularLocation>
</comment>
<evidence type="ECO:0000256" key="17">
    <source>
        <dbReference type="ARBA" id="ARBA00078653"/>
    </source>
</evidence>
<dbReference type="UCSC" id="C07G3.6">
    <property type="organism name" value="c. elegans"/>
</dbReference>
<evidence type="ECO:0000313" key="22">
    <source>
        <dbReference type="WormBase" id="C07G3.6"/>
    </source>
</evidence>
<dbReference type="OMA" id="YALVWIS"/>
<dbReference type="SUPFAM" id="SSF81321">
    <property type="entry name" value="Family A G protein-coupled receptor-like"/>
    <property type="match status" value="1"/>
</dbReference>
<keyword evidence="11" id="KW-0325">Glycoprotein</keyword>
<dbReference type="AlphaFoldDB" id="O16323"/>
<gene>
    <name evidence="20 22" type="primary">str-225</name>
    <name evidence="22" type="ORF">C07G3.6</name>
    <name evidence="20" type="ORF">CELE_C07G3.6</name>
</gene>
<dbReference type="GO" id="GO:0006935">
    <property type="term" value="P:chemotaxis"/>
    <property type="evidence" value="ECO:0007669"/>
    <property type="project" value="UniProtKB-KW"/>
</dbReference>
<keyword evidence="12" id="KW-0966">Cell projection</keyword>
<dbReference type="InterPro" id="IPR019428">
    <property type="entry name" value="7TM_GPCR_serpentine_rcpt_Str"/>
</dbReference>
<evidence type="ECO:0000256" key="3">
    <source>
        <dbReference type="ARBA" id="ARBA00022500"/>
    </source>
</evidence>
<dbReference type="Pfam" id="PF10326">
    <property type="entry name" value="7TM_GPCR_Str"/>
    <property type="match status" value="1"/>
</dbReference>
<keyword evidence="7 19" id="KW-1133">Transmembrane helix</keyword>
<evidence type="ECO:0000256" key="14">
    <source>
        <dbReference type="ARBA" id="ARBA00061678"/>
    </source>
</evidence>
<evidence type="ECO:0000256" key="7">
    <source>
        <dbReference type="ARBA" id="ARBA00022989"/>
    </source>
</evidence>
<evidence type="ECO:0000256" key="9">
    <source>
        <dbReference type="ARBA" id="ARBA00023136"/>
    </source>
</evidence>
<dbReference type="InParanoid" id="O16323"/>
<evidence type="ECO:0000256" key="16">
    <source>
        <dbReference type="ARBA" id="ARBA00067967"/>
    </source>
</evidence>
<dbReference type="GO" id="GO:0060170">
    <property type="term" value="C:ciliary membrane"/>
    <property type="evidence" value="ECO:0007669"/>
    <property type="project" value="UniProtKB-SubCell"/>
</dbReference>
<dbReference type="PhylomeDB" id="O16323"/>
<feature type="transmembrane region" description="Helical" evidence="19">
    <location>
        <begin position="203"/>
        <end position="229"/>
    </location>
</feature>
<feature type="transmembrane region" description="Helical" evidence="19">
    <location>
        <begin position="85"/>
        <end position="114"/>
    </location>
</feature>
<evidence type="ECO:0000256" key="5">
    <source>
        <dbReference type="ARBA" id="ARBA00022692"/>
    </source>
</evidence>
<dbReference type="WormBase" id="C07G3.6">
    <property type="protein sequence ID" value="CE07997"/>
    <property type="gene ID" value="WBGene00006256"/>
    <property type="gene designation" value="str-225"/>
</dbReference>
<comment type="similarity">
    <text evidence="14">Belongs to the nematode receptor-like protein str family.</text>
</comment>
<dbReference type="GO" id="GO:0007186">
    <property type="term" value="P:G protein-coupled receptor signaling pathway"/>
    <property type="evidence" value="ECO:0000318"/>
    <property type="project" value="GO_Central"/>
</dbReference>
<dbReference type="FunCoup" id="O16323">
    <property type="interactions" value="7"/>
</dbReference>
<dbReference type="FunFam" id="1.20.1070.10:FF:000128">
    <property type="entry name" value="Seven TM Receptor"/>
    <property type="match status" value="1"/>
</dbReference>
<comment type="subunit">
    <text evidence="15">Interacts with odr-4.</text>
</comment>
<evidence type="ECO:0000313" key="21">
    <source>
        <dbReference type="Proteomes" id="UP000001940"/>
    </source>
</evidence>
<keyword evidence="5 19" id="KW-0812">Transmembrane</keyword>
<keyword evidence="6" id="KW-0552">Olfaction</keyword>
<dbReference type="OrthoDB" id="5784785at2759"/>
<evidence type="ECO:0000256" key="11">
    <source>
        <dbReference type="ARBA" id="ARBA00023180"/>
    </source>
</evidence>
<dbReference type="GO" id="GO:0038022">
    <property type="term" value="F:G protein-coupled olfactory receptor activity"/>
    <property type="evidence" value="ECO:0000318"/>
    <property type="project" value="GO_Central"/>
</dbReference>
<dbReference type="KEGG" id="cel:CELE_C07G3.6"/>
<keyword evidence="3" id="KW-0145">Chemotaxis</keyword>
<reference evidence="20 21" key="1">
    <citation type="journal article" date="1998" name="Science">
        <title>Genome sequence of the nematode C. elegans: a platform for investigating biology.</title>
        <authorList>
            <consortium name="The C. elegans sequencing consortium"/>
            <person name="Sulson J.E."/>
            <person name="Waterston R."/>
        </authorList>
    </citation>
    <scope>NUCLEOTIDE SEQUENCE [LARGE SCALE GENOMIC DNA]</scope>
    <source>
        <strain evidence="20 21">Bristol N2</strain>
    </source>
</reference>
<proteinExistence type="inferred from homology"/>
<dbReference type="PANTHER" id="PTHR22943:SF254">
    <property type="entry name" value="SEVEN TM RECEPTOR"/>
    <property type="match status" value="1"/>
</dbReference>
<dbReference type="eggNOG" id="ENOG502TG98">
    <property type="taxonomic scope" value="Eukaryota"/>
</dbReference>
<feature type="transmembrane region" description="Helical" evidence="19">
    <location>
        <begin position="45"/>
        <end position="65"/>
    </location>
</feature>
<evidence type="ECO:0000256" key="2">
    <source>
        <dbReference type="ARBA" id="ARBA00022475"/>
    </source>
</evidence>
<dbReference type="PANTHER" id="PTHR22943">
    <property type="entry name" value="7-TRANSMEMBRANE DOMAIN RECEPTOR C.ELEGANS"/>
    <property type="match status" value="1"/>
</dbReference>
<keyword evidence="8" id="KW-0969">Cilium</keyword>
<dbReference type="GO" id="GO:0005886">
    <property type="term" value="C:plasma membrane"/>
    <property type="evidence" value="ECO:0000318"/>
    <property type="project" value="GO_Central"/>
</dbReference>
<keyword evidence="4" id="KW-0716">Sensory transduction</keyword>